<keyword evidence="2" id="KW-0045">Antibiotic biosynthesis</keyword>
<keyword evidence="5" id="KW-1185">Reference proteome</keyword>
<dbReference type="PANTHER" id="PTHR10696">
    <property type="entry name" value="GAMMA-BUTYROBETAINE HYDROXYLASE-RELATED"/>
    <property type="match status" value="1"/>
</dbReference>
<evidence type="ECO:0000259" key="3">
    <source>
        <dbReference type="Pfam" id="PF02668"/>
    </source>
</evidence>
<dbReference type="InterPro" id="IPR042098">
    <property type="entry name" value="TauD-like_sf"/>
</dbReference>
<keyword evidence="1" id="KW-0560">Oxidoreductase</keyword>
<reference evidence="4 5" key="1">
    <citation type="journal article" date="2018" name="G3 (Bethesda)">
        <title>Phylogenetic and Phylogenomic Definition of Rhizopus Species.</title>
        <authorList>
            <person name="Gryganskyi A.P."/>
            <person name="Golan J."/>
            <person name="Dolatabadi S."/>
            <person name="Mondo S."/>
            <person name="Robb S."/>
            <person name="Idnurm A."/>
            <person name="Muszewska A."/>
            <person name="Steczkiewicz K."/>
            <person name="Masonjones S."/>
            <person name="Liao H.L."/>
            <person name="Gajdeczka M.T."/>
            <person name="Anike F."/>
            <person name="Vuek A."/>
            <person name="Anishchenko I.M."/>
            <person name="Voigt K."/>
            <person name="de Hoog G.S."/>
            <person name="Smith M.E."/>
            <person name="Heitman J."/>
            <person name="Vilgalys R."/>
            <person name="Stajich J.E."/>
        </authorList>
    </citation>
    <scope>NUCLEOTIDE SEQUENCE [LARGE SCALE GENOMIC DNA]</scope>
    <source>
        <strain evidence="4 5">LSU 92-RS-03</strain>
    </source>
</reference>
<dbReference type="SUPFAM" id="SSF51197">
    <property type="entry name" value="Clavaminate synthase-like"/>
    <property type="match status" value="1"/>
</dbReference>
<dbReference type="EMBL" id="PJQM01003687">
    <property type="protein sequence ID" value="RCH87582.1"/>
    <property type="molecule type" value="Genomic_DNA"/>
</dbReference>
<dbReference type="Pfam" id="PF02668">
    <property type="entry name" value="TauD"/>
    <property type="match status" value="1"/>
</dbReference>
<dbReference type="PANTHER" id="PTHR10696:SF56">
    <property type="entry name" value="TAUD_TFDA-LIKE DOMAIN-CONTAINING PROTEIN"/>
    <property type="match status" value="1"/>
</dbReference>
<evidence type="ECO:0000313" key="4">
    <source>
        <dbReference type="EMBL" id="RCH87582.1"/>
    </source>
</evidence>
<comment type="caution">
    <text evidence="4">The sequence shown here is derived from an EMBL/GenBank/DDBJ whole genome shotgun (WGS) entry which is preliminary data.</text>
</comment>
<dbReference type="Proteomes" id="UP000253551">
    <property type="component" value="Unassembled WGS sequence"/>
</dbReference>
<dbReference type="OrthoDB" id="272271at2759"/>
<feature type="domain" description="TauD/TfdA-like" evidence="3">
    <location>
        <begin position="82"/>
        <end position="342"/>
    </location>
</feature>
<dbReference type="Gene3D" id="3.60.130.10">
    <property type="entry name" value="Clavaminate synthase-like"/>
    <property type="match status" value="1"/>
</dbReference>
<dbReference type="InterPro" id="IPR003819">
    <property type="entry name" value="TauD/TfdA-like"/>
</dbReference>
<dbReference type="AlphaFoldDB" id="A0A367JC97"/>
<evidence type="ECO:0000313" key="5">
    <source>
        <dbReference type="Proteomes" id="UP000253551"/>
    </source>
</evidence>
<dbReference type="InterPro" id="IPR050411">
    <property type="entry name" value="AlphaKG_dependent_hydroxylases"/>
</dbReference>
<evidence type="ECO:0000256" key="1">
    <source>
        <dbReference type="ARBA" id="ARBA00023002"/>
    </source>
</evidence>
<protein>
    <recommendedName>
        <fullName evidence="3">TauD/TfdA-like domain-containing protein</fullName>
    </recommendedName>
</protein>
<name>A0A367JC97_RHIST</name>
<gene>
    <name evidence="4" type="ORF">CU098_003504</name>
</gene>
<dbReference type="STRING" id="4846.A0A367JC97"/>
<dbReference type="GO" id="GO:0016491">
    <property type="term" value="F:oxidoreductase activity"/>
    <property type="evidence" value="ECO:0007669"/>
    <property type="project" value="UniProtKB-KW"/>
</dbReference>
<dbReference type="GO" id="GO:0017000">
    <property type="term" value="P:antibiotic biosynthetic process"/>
    <property type="evidence" value="ECO:0007669"/>
    <property type="project" value="UniProtKB-KW"/>
</dbReference>
<sequence>MSAAAVSQQSIIEPTKKNWRGFLLDGDNHSAKAEFPDRITGPSVWDGGELESQPEKWIYYLTPEDIADIDQALNHFVSLDLPLSDIAPDNFPLNHFKDVILKERENLFSGLGFGLLRGFPITRYERKEQIIIFMGIGSYIGVRKPQNGKGHVLGHVKDLTENSTTKTVYKDDDPTTRIYATRRAQPFHVDGTDVVALLCLSEGHEGGLSSIISSHTVYNRLRELRPDIVELMKQPWLWDRKNEHGPDEPGYLAASPLTYYKNHLFTFWGPHFFETVNRFPGVHVEKEKFEAMHYIQELCEREALNMKLEVGDIQLVQNYQILHARTAYTDTPDKTRHLLRLWFLVNPQEVGWEMPFAQGDYNYNYQYAKQQVVPLEAE</sequence>
<evidence type="ECO:0000256" key="2">
    <source>
        <dbReference type="ARBA" id="ARBA00023194"/>
    </source>
</evidence>
<accession>A0A367JC97</accession>
<organism evidence="4 5">
    <name type="scientific">Rhizopus stolonifer</name>
    <name type="common">Rhizopus nigricans</name>
    <dbReference type="NCBI Taxonomy" id="4846"/>
    <lineage>
        <taxon>Eukaryota</taxon>
        <taxon>Fungi</taxon>
        <taxon>Fungi incertae sedis</taxon>
        <taxon>Mucoromycota</taxon>
        <taxon>Mucoromycotina</taxon>
        <taxon>Mucoromycetes</taxon>
        <taxon>Mucorales</taxon>
        <taxon>Mucorineae</taxon>
        <taxon>Rhizopodaceae</taxon>
        <taxon>Rhizopus</taxon>
    </lineage>
</organism>
<proteinExistence type="predicted"/>